<dbReference type="InterPro" id="IPR055408">
    <property type="entry name" value="HEAT_MROH2B-like"/>
</dbReference>
<keyword evidence="5" id="KW-1185">Reference proteome</keyword>
<protein>
    <submittedName>
        <fullName evidence="4">Uncharacterized protein</fullName>
    </submittedName>
</protein>
<feature type="region of interest" description="Disordered" evidence="1">
    <location>
        <begin position="2071"/>
        <end position="2093"/>
    </location>
</feature>
<evidence type="ECO:0000313" key="4">
    <source>
        <dbReference type="EMBL" id="CEM29168.1"/>
    </source>
</evidence>
<feature type="region of interest" description="Disordered" evidence="1">
    <location>
        <begin position="1916"/>
        <end position="1986"/>
    </location>
</feature>
<dbReference type="PANTHER" id="PTHR23120">
    <property type="entry name" value="MAESTRO-RELATED HEAT DOMAIN-CONTAINING"/>
    <property type="match status" value="1"/>
</dbReference>
<feature type="region of interest" description="Disordered" evidence="1">
    <location>
        <begin position="938"/>
        <end position="976"/>
    </location>
</feature>
<dbReference type="EMBL" id="CDMY01000666">
    <property type="protein sequence ID" value="CEM29168.1"/>
    <property type="molecule type" value="Genomic_DNA"/>
</dbReference>
<evidence type="ECO:0000313" key="5">
    <source>
        <dbReference type="Proteomes" id="UP000041254"/>
    </source>
</evidence>
<feature type="compositionally biased region" description="Polar residues" evidence="1">
    <location>
        <begin position="1235"/>
        <end position="1248"/>
    </location>
</feature>
<feature type="domain" description="Maestro-like HEAT-repeats" evidence="2">
    <location>
        <begin position="1559"/>
        <end position="1694"/>
    </location>
</feature>
<dbReference type="Pfam" id="PF21047">
    <property type="entry name" value="HEAT_Maestro"/>
    <property type="match status" value="1"/>
</dbReference>
<dbReference type="VEuPathDB" id="CryptoDB:Vbra_10005"/>
<dbReference type="InterPro" id="IPR016024">
    <property type="entry name" value="ARM-type_fold"/>
</dbReference>
<feature type="compositionally biased region" description="Gly residues" evidence="1">
    <location>
        <begin position="1136"/>
        <end position="1153"/>
    </location>
</feature>
<proteinExistence type="predicted"/>
<dbReference type="OrthoDB" id="422956at2759"/>
<dbReference type="OMA" id="REMEQTH"/>
<sequence length="2412" mass="255585">MDADDIPVLDEVIFSLLDLVKDGDPSVQVSINSSINVVANVHFTLVVRSISSFLEVRRTSANHQLGLLRLLCQVLGIATDTNKKTTTTDNGKEPADGDECLLDHEQDHEGERPDLDDDLAKSLADFMVNEMVLLKYGDGRQRAMGDVLVCLASSNPPVTFETILSALDKQQDNQNPSQNSRKSRQLEATVLLEVITDLASTVPAQTAAHFQPLMVRLLPLLTASVTPQPAAQGGTPVTLPAPLKAETQRISLVKAFAALCQAVVDGAAEGEGKEGRIGPQGESQPAQLVGTALEVLLTGSGLQQAKDALNKDSSVRLHTLEALGFMASVVTAERLQHHAQSLLGLFIQQCGTAKKEAPGGPSPLPMLRGLASFLHSCSESDPAAIEASLSPLTASLFALLTPVSSDSLYSSQPPQFHPSLMRCQAEILKCVEVVWLGWTDNVLGFLLGKLQSKQKDDRIGALTVLRHIASSPSCHPALQADPKERIDKLLNTLQSLTLDHLYATSAPTVADNTAALSLIELIVALATSGFLQSPPCTAEERAKEVEAKEWLVPLSATSQALLQYIMKLAATSESKLEKDKAATRGREGVGLRDLRDRANLVLTGQLSGGAPRLMWGLAIAAIVHSQYTAALSVLCKCAGNIIESVQRKRGHDYMLRALSLEESVVALPGPHVLLSRLFLFAHDPFAKPNQGVCILEGLRSLAPLIHPTAAEVWEASPSSRLQELIAILQEGPSVSMVSASGPTLAAMSSTVSLGELLKDFQQEEWHALLMRELHYLLQSIDDGGGFAVRLTDSLQNTFADYKSELAKAGTSGSIESIPDAHRCGVYGLLGACMRNLKGANIQKVTAILETLLATGEALGADVFRRACARGIGFAAAEHFDVVLMKLQSIAKTEAATKKAGPFAIFGKFAAVLHAEHLRATIALSLGYCAKYAPCGPRRSEAKSAPGGPTAVTLTLPIPLREGSPPTKPSEGTTKHQRDLLKKLQSLVAAPLLTALKDEKEPEVLLAVVGAVQLMASAFVDDGRGGGGVGDSGGGGVEEMARSPSAGSGPVMHSLVAFSGADKGGPLGSLRDEILTALLQFITPPPSRESVHPSLIAASAVSTNFISAPSLVMPPSALISQQQHQADGKGVGDGKGGKGGGGGKDGQQGGDGGVMVGPVTLTQLVANTLEAICSLIALEPELKPDLFTTTLDLSLNILRQAIPPQSTTLSVPAPPAPTAADKEKTVQQQQQQQQQPVRASPTSSQSCPFNSGGGGVGGRESLGEMYEQSDAVFKECVRGVVAVVTSLVLHTNSWLGVSRLILAVQSIGANGPNPFLRWTCTHLLYSVSKEAPIVSLSPPPPPGPIVAQHRRGSAPHMQPKEGFGPQPGQGTLLPPSSLSPSPPSPAPLHAATVADLSGVAAAESADSSPDKSSQSTTTAGSGKGVAVVDRPTPTPTPTSVTLRESHHQQWGEWCESVALVIPRLGDGWDEIAVMGVETVNQLLARCPWTKEASIALPLPHGAAAAGDEQQRDREREASPLPPPADEQGQASPSVSFGDLGVLTEPVTITSPPDGSSPQPPPSVVSSPVEQISDILVRSVPRECVAPLVQHLMLGMQDSDEGAAKAAMETLGAILQARCTQLSVESARKLVTTMLDEVRKVKAREVTHQALLSVRMLATHHFQATVAELIDRGPEYDDAHLGVFEVIARERPLLLKTLSHLTDTINNSDPGDANTPNKLVLSATAAVAHLFGVDDSTVRSVVRKYLPELLSTFLLRIGTTAGGIGTDTAIHALGNFLRASQQTSLSAAVERRGLLAKCRESYDEGIADVAAMFFKHYPDGRPGVFRFVEPFLGREILGHRVGATATLAQLVFFTEPSEHQNDRKSTKLTQGDVDRLMSCLLDRTQDAAPVVRKHAYRAMSLVAYVWYKTAKTSISSTVTTLPGVPHAHIDTDSPTETPLGTMQRGATAPASYSSCDEGSPSSMASGGGREEGGAEESNGSGDVGVPDMDNTATQVLECLLGGLDDGSGVCVVEALRGLQRCCAVPPPSLEWAEMLVGAAGQLTNILNHQEWSLRSGGFDLLSRLGTAVIKFDIPPPTSPTSPTAAAAAADGDKGNGDTKDALRLTLQRHFLTHLVCVLVRLEDPSNAVSAAAFQCLQAYSTAGLLADHRHSSGQQDGETTRTRTQTEQPSEELYRLLQRRTDERLTPDDFLTALSPLVLQLAHSFPDNNAPAPPHAPPPSDLAGVTSMVKLACQLVYDCSRYFHPSCHEHDLPDHHEHQGADGDPGDAAVNGLANTAVSAFQVSVTAASCSAAVALIRAAFHMQREMEQTHPEFVCVEPGGRGSRRGTGNHPTTATQQAMLSEQTEAEWEAFDRTQKRFLGMAVATCRRLLRMLAIPDTVLRGRIARLLGHLHVLSEMEDMDDMADAEGHDVDE</sequence>
<dbReference type="InParanoid" id="A0A0G4GHK0"/>
<dbReference type="PANTHER" id="PTHR23120:SF0">
    <property type="entry name" value="MAESTRO HEAT-LIKE REPEAT FAMILY MEMBER 1"/>
    <property type="match status" value="1"/>
</dbReference>
<feature type="region of interest" description="Disordered" evidence="1">
    <location>
        <begin position="2146"/>
        <end position="2168"/>
    </location>
</feature>
<feature type="domain" description="MROH2B-like HEAT-repeats" evidence="3">
    <location>
        <begin position="562"/>
        <end position="719"/>
    </location>
</feature>
<feature type="region of interest" description="Disordered" evidence="1">
    <location>
        <begin position="1120"/>
        <end position="1153"/>
    </location>
</feature>
<name>A0A0G4GHK0_VITBC</name>
<organism evidence="4 5">
    <name type="scientific">Vitrella brassicaformis (strain CCMP3155)</name>
    <dbReference type="NCBI Taxonomy" id="1169540"/>
    <lineage>
        <taxon>Eukaryota</taxon>
        <taxon>Sar</taxon>
        <taxon>Alveolata</taxon>
        <taxon>Colpodellida</taxon>
        <taxon>Vitrellaceae</taxon>
        <taxon>Vitrella</taxon>
    </lineage>
</organism>
<feature type="compositionally biased region" description="Polar residues" evidence="1">
    <location>
        <begin position="1948"/>
        <end position="1958"/>
    </location>
</feature>
<gene>
    <name evidence="4" type="ORF">Vbra_10005</name>
</gene>
<dbReference type="InterPro" id="IPR045206">
    <property type="entry name" value="Maestro_heat-like_prot"/>
</dbReference>
<reference evidence="4 5" key="1">
    <citation type="submission" date="2014-11" db="EMBL/GenBank/DDBJ databases">
        <authorList>
            <person name="Zhu J."/>
            <person name="Qi W."/>
            <person name="Song R."/>
        </authorList>
    </citation>
    <scope>NUCLEOTIDE SEQUENCE [LARGE SCALE GENOMIC DNA]</scope>
</reference>
<dbReference type="InterPro" id="IPR011989">
    <property type="entry name" value="ARM-like"/>
</dbReference>
<feature type="region of interest" description="Disordered" evidence="1">
    <location>
        <begin position="1205"/>
        <end position="1260"/>
    </location>
</feature>
<dbReference type="SUPFAM" id="SSF48371">
    <property type="entry name" value="ARM repeat"/>
    <property type="match status" value="2"/>
</dbReference>
<evidence type="ECO:0000259" key="2">
    <source>
        <dbReference type="Pfam" id="PF21047"/>
    </source>
</evidence>
<feature type="region of interest" description="Disordered" evidence="1">
    <location>
        <begin position="1334"/>
        <end position="1439"/>
    </location>
</feature>
<evidence type="ECO:0000256" key="1">
    <source>
        <dbReference type="SAM" id="MobiDB-lite"/>
    </source>
</evidence>
<dbReference type="Proteomes" id="UP000041254">
    <property type="component" value="Unassembled WGS sequence"/>
</dbReference>
<feature type="region of interest" description="Disordered" evidence="1">
    <location>
        <begin position="1501"/>
        <end position="1566"/>
    </location>
</feature>
<dbReference type="InterPro" id="IPR048465">
    <property type="entry name" value="Maestro-like_HEAT"/>
</dbReference>
<dbReference type="GO" id="GO:0005737">
    <property type="term" value="C:cytoplasm"/>
    <property type="evidence" value="ECO:0007669"/>
    <property type="project" value="TreeGrafter"/>
</dbReference>
<feature type="compositionally biased region" description="Low complexity" evidence="1">
    <location>
        <begin position="1399"/>
        <end position="1414"/>
    </location>
</feature>
<feature type="compositionally biased region" description="Low complexity" evidence="1">
    <location>
        <begin position="1361"/>
        <end position="1378"/>
    </location>
</feature>
<dbReference type="Pfam" id="PF23210">
    <property type="entry name" value="HEAT_Maestro_2"/>
    <property type="match status" value="1"/>
</dbReference>
<accession>A0A0G4GHK0</accession>
<evidence type="ECO:0000259" key="3">
    <source>
        <dbReference type="Pfam" id="PF23210"/>
    </source>
</evidence>
<dbReference type="Gene3D" id="1.25.10.10">
    <property type="entry name" value="Leucine-rich Repeat Variant"/>
    <property type="match status" value="2"/>
</dbReference>
<feature type="compositionally biased region" description="Low complexity" evidence="1">
    <location>
        <begin position="2078"/>
        <end position="2087"/>
    </location>
</feature>
<feature type="compositionally biased region" description="Basic and acidic residues" evidence="1">
    <location>
        <begin position="1125"/>
        <end position="1135"/>
    </location>
</feature>
<feature type="compositionally biased region" description="Basic and acidic residues" evidence="1">
    <location>
        <begin position="1507"/>
        <end position="1516"/>
    </location>
</feature>
<feature type="compositionally biased region" description="Gly residues" evidence="1">
    <location>
        <begin position="1250"/>
        <end position="1259"/>
    </location>
</feature>